<dbReference type="EMBL" id="BGPR01000008">
    <property type="protein sequence ID" value="GBL75707.1"/>
    <property type="molecule type" value="Genomic_DNA"/>
</dbReference>
<sequence>MQHENYTRTDHAILHPGEIARTTSELAAPSSDFLTTSAGGRLTHDVKFNVLQAHKHDESLLESTGVKEKSFTIQNCHRCPQKELRQT</sequence>
<evidence type="ECO:0000313" key="1">
    <source>
        <dbReference type="EMBL" id="GBL75707.1"/>
    </source>
</evidence>
<name>A0A4Y2A818_ARAVE</name>
<evidence type="ECO:0000313" key="2">
    <source>
        <dbReference type="Proteomes" id="UP000499080"/>
    </source>
</evidence>
<comment type="caution">
    <text evidence="1">The sequence shown here is derived from an EMBL/GenBank/DDBJ whole genome shotgun (WGS) entry which is preliminary data.</text>
</comment>
<keyword evidence="2" id="KW-1185">Reference proteome</keyword>
<reference evidence="1 2" key="1">
    <citation type="journal article" date="2019" name="Sci. Rep.">
        <title>Orb-weaving spider Araneus ventricosus genome elucidates the spidroin gene catalogue.</title>
        <authorList>
            <person name="Kono N."/>
            <person name="Nakamura H."/>
            <person name="Ohtoshi R."/>
            <person name="Moran D.A.P."/>
            <person name="Shinohara A."/>
            <person name="Yoshida Y."/>
            <person name="Fujiwara M."/>
            <person name="Mori M."/>
            <person name="Tomita M."/>
            <person name="Arakawa K."/>
        </authorList>
    </citation>
    <scope>NUCLEOTIDE SEQUENCE [LARGE SCALE GENOMIC DNA]</scope>
</reference>
<accession>A0A4Y2A818</accession>
<protein>
    <submittedName>
        <fullName evidence="1">Uncharacterized protein</fullName>
    </submittedName>
</protein>
<gene>
    <name evidence="1" type="ORF">AVEN_155013_1</name>
</gene>
<organism evidence="1 2">
    <name type="scientific">Araneus ventricosus</name>
    <name type="common">Orbweaver spider</name>
    <name type="synonym">Epeira ventricosa</name>
    <dbReference type="NCBI Taxonomy" id="182803"/>
    <lineage>
        <taxon>Eukaryota</taxon>
        <taxon>Metazoa</taxon>
        <taxon>Ecdysozoa</taxon>
        <taxon>Arthropoda</taxon>
        <taxon>Chelicerata</taxon>
        <taxon>Arachnida</taxon>
        <taxon>Araneae</taxon>
        <taxon>Araneomorphae</taxon>
        <taxon>Entelegynae</taxon>
        <taxon>Araneoidea</taxon>
        <taxon>Araneidae</taxon>
        <taxon>Araneus</taxon>
    </lineage>
</organism>
<dbReference type="Proteomes" id="UP000499080">
    <property type="component" value="Unassembled WGS sequence"/>
</dbReference>
<proteinExistence type="predicted"/>
<dbReference type="AlphaFoldDB" id="A0A4Y2A818"/>